<keyword evidence="2" id="KW-0812">Transmembrane</keyword>
<evidence type="ECO:0000256" key="2">
    <source>
        <dbReference type="SAM" id="Phobius"/>
    </source>
</evidence>
<feature type="region of interest" description="Disordered" evidence="1">
    <location>
        <begin position="329"/>
        <end position="362"/>
    </location>
</feature>
<comment type="caution">
    <text evidence="4">The sequence shown here is derived from an EMBL/GenBank/DDBJ whole genome shotgun (WGS) entry which is preliminary data.</text>
</comment>
<keyword evidence="2" id="KW-1133">Transmembrane helix</keyword>
<feature type="compositionally biased region" description="Polar residues" evidence="1">
    <location>
        <begin position="348"/>
        <end position="362"/>
    </location>
</feature>
<organism evidence="4 5">
    <name type="scientific">Candidatus Cryptobacteroides avicola</name>
    <dbReference type="NCBI Taxonomy" id="2840757"/>
    <lineage>
        <taxon>Bacteria</taxon>
        <taxon>Pseudomonadati</taxon>
        <taxon>Bacteroidota</taxon>
        <taxon>Bacteroidia</taxon>
        <taxon>Bacteroidales</taxon>
        <taxon>Candidatus Cryptobacteroides</taxon>
    </lineage>
</organism>
<evidence type="ECO:0000313" key="4">
    <source>
        <dbReference type="EMBL" id="MBO8483236.1"/>
    </source>
</evidence>
<reference evidence="4" key="1">
    <citation type="submission" date="2020-10" db="EMBL/GenBank/DDBJ databases">
        <authorList>
            <person name="Gilroy R."/>
        </authorList>
    </citation>
    <scope>NUCLEOTIDE SEQUENCE</scope>
    <source>
        <strain evidence="4">G3-8215</strain>
    </source>
</reference>
<feature type="transmembrane region" description="Helical" evidence="2">
    <location>
        <begin position="180"/>
        <end position="202"/>
    </location>
</feature>
<dbReference type="Proteomes" id="UP000725002">
    <property type="component" value="Unassembled WGS sequence"/>
</dbReference>
<evidence type="ECO:0008006" key="6">
    <source>
        <dbReference type="Google" id="ProtNLM"/>
    </source>
</evidence>
<gene>
    <name evidence="4" type="ORF">IAB75_03870</name>
</gene>
<feature type="signal peptide" evidence="3">
    <location>
        <begin position="1"/>
        <end position="21"/>
    </location>
</feature>
<evidence type="ECO:0000256" key="1">
    <source>
        <dbReference type="SAM" id="MobiDB-lite"/>
    </source>
</evidence>
<reference evidence="4" key="2">
    <citation type="journal article" date="2021" name="PeerJ">
        <title>Extensive microbial diversity within the chicken gut microbiome revealed by metagenomics and culture.</title>
        <authorList>
            <person name="Gilroy R."/>
            <person name="Ravi A."/>
            <person name="Getino M."/>
            <person name="Pursley I."/>
            <person name="Horton D.L."/>
            <person name="Alikhan N.F."/>
            <person name="Baker D."/>
            <person name="Gharbi K."/>
            <person name="Hall N."/>
            <person name="Watson M."/>
            <person name="Adriaenssens E.M."/>
            <person name="Foster-Nyarko E."/>
            <person name="Jarju S."/>
            <person name="Secka A."/>
            <person name="Antonio M."/>
            <person name="Oren A."/>
            <person name="Chaudhuri R.R."/>
            <person name="La Ragione R."/>
            <person name="Hildebrand F."/>
            <person name="Pallen M.J."/>
        </authorList>
    </citation>
    <scope>NUCLEOTIDE SEQUENCE</scope>
    <source>
        <strain evidence="4">G3-8215</strain>
    </source>
</reference>
<accession>A0A940IHZ7</accession>
<proteinExistence type="predicted"/>
<keyword evidence="2" id="KW-0472">Membrane</keyword>
<keyword evidence="3" id="KW-0732">Signal</keyword>
<protein>
    <recommendedName>
        <fullName evidence="6">Protein BatD</fullName>
    </recommendedName>
</protein>
<feature type="chain" id="PRO_5037785690" description="Protein BatD" evidence="3">
    <location>
        <begin position="22"/>
        <end position="362"/>
    </location>
</feature>
<dbReference type="AlphaFoldDB" id="A0A940IHZ7"/>
<dbReference type="EMBL" id="JADILV010000024">
    <property type="protein sequence ID" value="MBO8483236.1"/>
    <property type="molecule type" value="Genomic_DNA"/>
</dbReference>
<evidence type="ECO:0000313" key="5">
    <source>
        <dbReference type="Proteomes" id="UP000725002"/>
    </source>
</evidence>
<name>A0A940IHZ7_9BACT</name>
<evidence type="ECO:0000256" key="3">
    <source>
        <dbReference type="SAM" id="SignalP"/>
    </source>
</evidence>
<sequence>MRKLIFLTAALFCLPFSVAHAQEAAAERARSGVIELGGSFLTPLQERDSVLIADQLRYGFRLDGVKEGTGFAFPDYSKGFRDSVEVVSSWMLDTLDFKKGRKGAPGVFTLEGSVVITSFDEGKYMLPPISVLRRDGAGAVDTLVFNPQVLEVKTIPVDTAVFELHDIKGQIRYPLTFNEILPYLGGAIVLCALIALAVYLILKRRKNGLSGLLHKEPAHIVALRKLDHLRGNKYWAADKQKLFYSGVTDALREYIVSRYGVSAMEMTTKEIFDGLSGKDIPADLYDEARSLFERADFVKFAKYVATDEENASAVPVAVRFVTQTYQTEIDAEGNAPQQDASEDVQGESGASDSVKQQKIQNK</sequence>